<feature type="domain" description="DUF6534" evidence="3">
    <location>
        <begin position="181"/>
        <end position="257"/>
    </location>
</feature>
<proteinExistence type="predicted"/>
<feature type="transmembrane region" description="Helical" evidence="2">
    <location>
        <begin position="45"/>
        <end position="68"/>
    </location>
</feature>
<evidence type="ECO:0000256" key="2">
    <source>
        <dbReference type="SAM" id="Phobius"/>
    </source>
</evidence>
<feature type="transmembrane region" description="Helical" evidence="2">
    <location>
        <begin position="134"/>
        <end position="152"/>
    </location>
</feature>
<accession>A0A4S8M2A5</accession>
<gene>
    <name evidence="4" type="ORF">K435DRAFT_797469</name>
</gene>
<feature type="transmembrane region" description="Helical" evidence="2">
    <location>
        <begin position="12"/>
        <end position="33"/>
    </location>
</feature>
<protein>
    <recommendedName>
        <fullName evidence="3">DUF6534 domain-containing protein</fullName>
    </recommendedName>
</protein>
<evidence type="ECO:0000313" key="5">
    <source>
        <dbReference type="Proteomes" id="UP000297245"/>
    </source>
</evidence>
<evidence type="ECO:0000256" key="1">
    <source>
        <dbReference type="SAM" id="MobiDB-lite"/>
    </source>
</evidence>
<keyword evidence="2" id="KW-1133">Transmembrane helix</keyword>
<keyword evidence="2" id="KW-0812">Transmembrane</keyword>
<feature type="transmembrane region" description="Helical" evidence="2">
    <location>
        <begin position="172"/>
        <end position="196"/>
    </location>
</feature>
<reference evidence="4 5" key="1">
    <citation type="journal article" date="2019" name="Nat. Ecol. Evol.">
        <title>Megaphylogeny resolves global patterns of mushroom evolution.</title>
        <authorList>
            <person name="Varga T."/>
            <person name="Krizsan K."/>
            <person name="Foldi C."/>
            <person name="Dima B."/>
            <person name="Sanchez-Garcia M."/>
            <person name="Sanchez-Ramirez S."/>
            <person name="Szollosi G.J."/>
            <person name="Szarkandi J.G."/>
            <person name="Papp V."/>
            <person name="Albert L."/>
            <person name="Andreopoulos W."/>
            <person name="Angelini C."/>
            <person name="Antonin V."/>
            <person name="Barry K.W."/>
            <person name="Bougher N.L."/>
            <person name="Buchanan P."/>
            <person name="Buyck B."/>
            <person name="Bense V."/>
            <person name="Catcheside P."/>
            <person name="Chovatia M."/>
            <person name="Cooper J."/>
            <person name="Damon W."/>
            <person name="Desjardin D."/>
            <person name="Finy P."/>
            <person name="Geml J."/>
            <person name="Haridas S."/>
            <person name="Hughes K."/>
            <person name="Justo A."/>
            <person name="Karasinski D."/>
            <person name="Kautmanova I."/>
            <person name="Kiss B."/>
            <person name="Kocsube S."/>
            <person name="Kotiranta H."/>
            <person name="LaButti K.M."/>
            <person name="Lechner B.E."/>
            <person name="Liimatainen K."/>
            <person name="Lipzen A."/>
            <person name="Lukacs Z."/>
            <person name="Mihaltcheva S."/>
            <person name="Morgado L.N."/>
            <person name="Niskanen T."/>
            <person name="Noordeloos M.E."/>
            <person name="Ohm R.A."/>
            <person name="Ortiz-Santana B."/>
            <person name="Ovrebo C."/>
            <person name="Racz N."/>
            <person name="Riley R."/>
            <person name="Savchenko A."/>
            <person name="Shiryaev A."/>
            <person name="Soop K."/>
            <person name="Spirin V."/>
            <person name="Szebenyi C."/>
            <person name="Tomsovsky M."/>
            <person name="Tulloss R.E."/>
            <person name="Uehling J."/>
            <person name="Grigoriev I.V."/>
            <person name="Vagvolgyi C."/>
            <person name="Papp T."/>
            <person name="Martin F.M."/>
            <person name="Miettinen O."/>
            <person name="Hibbett D.S."/>
            <person name="Nagy L.G."/>
        </authorList>
    </citation>
    <scope>NUCLEOTIDE SEQUENCE [LARGE SCALE GENOMIC DNA]</scope>
    <source>
        <strain evidence="4 5">CBS 962.96</strain>
    </source>
</reference>
<organism evidence="4 5">
    <name type="scientific">Dendrothele bispora (strain CBS 962.96)</name>
    <dbReference type="NCBI Taxonomy" id="1314807"/>
    <lineage>
        <taxon>Eukaryota</taxon>
        <taxon>Fungi</taxon>
        <taxon>Dikarya</taxon>
        <taxon>Basidiomycota</taxon>
        <taxon>Agaricomycotina</taxon>
        <taxon>Agaricomycetes</taxon>
        <taxon>Agaricomycetidae</taxon>
        <taxon>Agaricales</taxon>
        <taxon>Agaricales incertae sedis</taxon>
        <taxon>Dendrothele</taxon>
    </lineage>
</organism>
<dbReference type="AlphaFoldDB" id="A0A4S8M2A5"/>
<name>A0A4S8M2A5_DENBC</name>
<dbReference type="InterPro" id="IPR045339">
    <property type="entry name" value="DUF6534"/>
</dbReference>
<evidence type="ECO:0000259" key="3">
    <source>
        <dbReference type="Pfam" id="PF20152"/>
    </source>
</evidence>
<dbReference type="Proteomes" id="UP000297245">
    <property type="component" value="Unassembled WGS sequence"/>
</dbReference>
<keyword evidence="5" id="KW-1185">Reference proteome</keyword>
<dbReference type="PANTHER" id="PTHR40465:SF1">
    <property type="entry name" value="DUF6534 DOMAIN-CONTAINING PROTEIN"/>
    <property type="match status" value="1"/>
</dbReference>
<evidence type="ECO:0000313" key="4">
    <source>
        <dbReference type="EMBL" id="THU96229.1"/>
    </source>
</evidence>
<sequence length="380" mass="42262">MVATIHSTLGMLFHAVVIGAALYGAGCLQGYLYYRRHKGKDGWMLQSLVGFILLCDTFQMGILTVYQYTITLQSISPSESTHVCCDVRTLDESRQPRHTGYHVQRRYSFGGSIVLLLENLAMVFGLVELGFVRFVFISIQLCSCWCIAEWLAPHYPRLQYSTYAELTQLKNISMSCNILAASSDIFISLAMVFYLQTSKTGYRKSNSMINRLIIFTFNTGIPVSVCALFACISINVWPDTFLYMFFFLLQGRFTLNSREYIRGTGFNNNNFTMNSYPVRQTVGGSTNGFGIGLGTNVDELNTGIGVEFRHGTTLDHHDQESSVYGGQKKTRTREEGGGAGGGGIAIRIDTTKRLDTDGTSDHHEFPPDLKDSDSELASAV</sequence>
<keyword evidence="2" id="KW-0472">Membrane</keyword>
<feature type="compositionally biased region" description="Basic and acidic residues" evidence="1">
    <location>
        <begin position="349"/>
        <end position="373"/>
    </location>
</feature>
<dbReference type="OrthoDB" id="3263055at2759"/>
<dbReference type="Pfam" id="PF20152">
    <property type="entry name" value="DUF6534"/>
    <property type="match status" value="1"/>
</dbReference>
<feature type="transmembrane region" description="Helical" evidence="2">
    <location>
        <begin position="208"/>
        <end position="230"/>
    </location>
</feature>
<dbReference type="PANTHER" id="PTHR40465">
    <property type="entry name" value="CHROMOSOME 1, WHOLE GENOME SHOTGUN SEQUENCE"/>
    <property type="match status" value="1"/>
</dbReference>
<dbReference type="EMBL" id="ML179181">
    <property type="protein sequence ID" value="THU96229.1"/>
    <property type="molecule type" value="Genomic_DNA"/>
</dbReference>
<feature type="region of interest" description="Disordered" evidence="1">
    <location>
        <begin position="314"/>
        <end position="380"/>
    </location>
</feature>